<gene>
    <name evidence="2" type="ORF">HPB52_006452</name>
</gene>
<proteinExistence type="predicted"/>
<evidence type="ECO:0008006" key="4">
    <source>
        <dbReference type="Google" id="ProtNLM"/>
    </source>
</evidence>
<feature type="signal peptide" evidence="1">
    <location>
        <begin position="1"/>
        <end position="21"/>
    </location>
</feature>
<dbReference type="Proteomes" id="UP000821837">
    <property type="component" value="Chromosome 6"/>
</dbReference>
<dbReference type="OrthoDB" id="10392982at2759"/>
<reference evidence="2" key="1">
    <citation type="journal article" date="2020" name="Cell">
        <title>Large-Scale Comparative Analyses of Tick Genomes Elucidate Their Genetic Diversity and Vector Capacities.</title>
        <authorList>
            <consortium name="Tick Genome and Microbiome Consortium (TIGMIC)"/>
            <person name="Jia N."/>
            <person name="Wang J."/>
            <person name="Shi W."/>
            <person name="Du L."/>
            <person name="Sun Y."/>
            <person name="Zhan W."/>
            <person name="Jiang J.F."/>
            <person name="Wang Q."/>
            <person name="Zhang B."/>
            <person name="Ji P."/>
            <person name="Bell-Sakyi L."/>
            <person name="Cui X.M."/>
            <person name="Yuan T.T."/>
            <person name="Jiang B.G."/>
            <person name="Yang W.F."/>
            <person name="Lam T.T."/>
            <person name="Chang Q.C."/>
            <person name="Ding S.J."/>
            <person name="Wang X.J."/>
            <person name="Zhu J.G."/>
            <person name="Ruan X.D."/>
            <person name="Zhao L."/>
            <person name="Wei J.T."/>
            <person name="Ye R.Z."/>
            <person name="Que T.C."/>
            <person name="Du C.H."/>
            <person name="Zhou Y.H."/>
            <person name="Cheng J.X."/>
            <person name="Dai P.F."/>
            <person name="Guo W.B."/>
            <person name="Han X.H."/>
            <person name="Huang E.J."/>
            <person name="Li L.F."/>
            <person name="Wei W."/>
            <person name="Gao Y.C."/>
            <person name="Liu J.Z."/>
            <person name="Shao H.Z."/>
            <person name="Wang X."/>
            <person name="Wang C.C."/>
            <person name="Yang T.C."/>
            <person name="Huo Q.B."/>
            <person name="Li W."/>
            <person name="Chen H.Y."/>
            <person name="Chen S.E."/>
            <person name="Zhou L.G."/>
            <person name="Ni X.B."/>
            <person name="Tian J.H."/>
            <person name="Sheng Y."/>
            <person name="Liu T."/>
            <person name="Pan Y.S."/>
            <person name="Xia L.Y."/>
            <person name="Li J."/>
            <person name="Zhao F."/>
            <person name="Cao W.C."/>
        </authorList>
    </citation>
    <scope>NUCLEOTIDE SEQUENCE</scope>
    <source>
        <strain evidence="2">Rsan-2018</strain>
    </source>
</reference>
<dbReference type="VEuPathDB" id="VectorBase:RSAN_055104"/>
<evidence type="ECO:0000313" key="2">
    <source>
        <dbReference type="EMBL" id="KAH7946972.1"/>
    </source>
</evidence>
<dbReference type="AlphaFoldDB" id="A0A9D4PL22"/>
<comment type="caution">
    <text evidence="2">The sequence shown here is derived from an EMBL/GenBank/DDBJ whole genome shotgun (WGS) entry which is preliminary data.</text>
</comment>
<dbReference type="InterPro" id="IPR012674">
    <property type="entry name" value="Calycin"/>
</dbReference>
<dbReference type="GO" id="GO:0043176">
    <property type="term" value="F:amine binding"/>
    <property type="evidence" value="ECO:0007669"/>
    <property type="project" value="InterPro"/>
</dbReference>
<name>A0A9D4PL22_RHISA</name>
<sequence length="182" mass="20471">MQGVVAFALVSFLLPPVFVVSKLGAPGGPLKYPREEFDFKKVFAAFDDLVSISDADNDTIFECLYAKRTEFNPETYETTYVWFFPSQGTEVPFDVNPGSEPGLAEMTFPGEPTPKDVIVYYTDYKKCLVIDVEYRGHQCTLWVVKQLKDSVPQDCIDHFVDTCGVIVPEHSRDLCPDGEGDY</sequence>
<feature type="chain" id="PRO_5038410170" description="Lipocalin-5 1" evidence="1">
    <location>
        <begin position="22"/>
        <end position="182"/>
    </location>
</feature>
<dbReference type="Pfam" id="PF02098">
    <property type="entry name" value="His_binding"/>
    <property type="match status" value="1"/>
</dbReference>
<organism evidence="2 3">
    <name type="scientific">Rhipicephalus sanguineus</name>
    <name type="common">Brown dog tick</name>
    <name type="synonym">Ixodes sanguineus</name>
    <dbReference type="NCBI Taxonomy" id="34632"/>
    <lineage>
        <taxon>Eukaryota</taxon>
        <taxon>Metazoa</taxon>
        <taxon>Ecdysozoa</taxon>
        <taxon>Arthropoda</taxon>
        <taxon>Chelicerata</taxon>
        <taxon>Arachnida</taxon>
        <taxon>Acari</taxon>
        <taxon>Parasitiformes</taxon>
        <taxon>Ixodida</taxon>
        <taxon>Ixodoidea</taxon>
        <taxon>Ixodidae</taxon>
        <taxon>Rhipicephalinae</taxon>
        <taxon>Rhipicephalus</taxon>
        <taxon>Rhipicephalus</taxon>
    </lineage>
</organism>
<dbReference type="SUPFAM" id="SSF50814">
    <property type="entry name" value="Lipocalins"/>
    <property type="match status" value="1"/>
</dbReference>
<dbReference type="EMBL" id="JABSTV010001252">
    <property type="protein sequence ID" value="KAH7946972.1"/>
    <property type="molecule type" value="Genomic_DNA"/>
</dbReference>
<keyword evidence="3" id="KW-1185">Reference proteome</keyword>
<keyword evidence="1" id="KW-0732">Signal</keyword>
<evidence type="ECO:0000313" key="3">
    <source>
        <dbReference type="Proteomes" id="UP000821837"/>
    </source>
</evidence>
<protein>
    <recommendedName>
        <fullName evidence="4">Lipocalin-5 1</fullName>
    </recommendedName>
</protein>
<evidence type="ECO:0000256" key="1">
    <source>
        <dbReference type="SAM" id="SignalP"/>
    </source>
</evidence>
<accession>A0A9D4PL22</accession>
<reference evidence="2" key="2">
    <citation type="submission" date="2021-09" db="EMBL/GenBank/DDBJ databases">
        <authorList>
            <person name="Jia N."/>
            <person name="Wang J."/>
            <person name="Shi W."/>
            <person name="Du L."/>
            <person name="Sun Y."/>
            <person name="Zhan W."/>
            <person name="Jiang J."/>
            <person name="Wang Q."/>
            <person name="Zhang B."/>
            <person name="Ji P."/>
            <person name="Sakyi L.B."/>
            <person name="Cui X."/>
            <person name="Yuan T."/>
            <person name="Jiang B."/>
            <person name="Yang W."/>
            <person name="Lam T.T.-Y."/>
            <person name="Chang Q."/>
            <person name="Ding S."/>
            <person name="Wang X."/>
            <person name="Zhu J."/>
            <person name="Ruan X."/>
            <person name="Zhao L."/>
            <person name="Wei J."/>
            <person name="Que T."/>
            <person name="Du C."/>
            <person name="Cheng J."/>
            <person name="Dai P."/>
            <person name="Han X."/>
            <person name="Huang E."/>
            <person name="Gao Y."/>
            <person name="Liu J."/>
            <person name="Shao H."/>
            <person name="Ye R."/>
            <person name="Li L."/>
            <person name="Wei W."/>
            <person name="Wang X."/>
            <person name="Wang C."/>
            <person name="Huo Q."/>
            <person name="Li W."/>
            <person name="Guo W."/>
            <person name="Chen H."/>
            <person name="Chen S."/>
            <person name="Zhou L."/>
            <person name="Zhou L."/>
            <person name="Ni X."/>
            <person name="Tian J."/>
            <person name="Zhou Y."/>
            <person name="Sheng Y."/>
            <person name="Liu T."/>
            <person name="Pan Y."/>
            <person name="Xia L."/>
            <person name="Li J."/>
            <person name="Zhao F."/>
            <person name="Cao W."/>
        </authorList>
    </citation>
    <scope>NUCLEOTIDE SEQUENCE</scope>
    <source>
        <strain evidence="2">Rsan-2018</strain>
        <tissue evidence="2">Larvae</tissue>
    </source>
</reference>
<dbReference type="GO" id="GO:0030682">
    <property type="term" value="P:symbiont-mediated perturbation of host defenses"/>
    <property type="evidence" value="ECO:0007669"/>
    <property type="project" value="InterPro"/>
</dbReference>
<dbReference type="InterPro" id="IPR002970">
    <property type="entry name" value="Tick_his-bd"/>
</dbReference>
<dbReference type="Gene3D" id="2.40.128.20">
    <property type="match status" value="1"/>
</dbReference>